<dbReference type="InterPro" id="IPR001357">
    <property type="entry name" value="BRCT_dom"/>
</dbReference>
<dbReference type="Pfam" id="PF16770">
    <property type="entry name" value="RTT107_BRCT_5"/>
    <property type="match status" value="1"/>
</dbReference>
<dbReference type="Pfam" id="PF00533">
    <property type="entry name" value="BRCT"/>
    <property type="match status" value="1"/>
</dbReference>
<dbReference type="PANTHER" id="PTHR47667">
    <property type="entry name" value="REGULATOR OF TY1 TRANSPOSITION PROTEIN 107"/>
    <property type="match status" value="1"/>
</dbReference>
<sequence length="907" mass="102021">MSSTLNVFDHLNFLLIDEGATDDNMIKTAALLKENGAAECSIISVLELQDAKEHTKAAFTRQFKQDIHCIISNTCNFWFYRLAAFDFLIPVVSAAWVQACISTKRITRASCFSPDPAHILKHCQIYVSRHSLNPSEYALYSAMITSLGGVCIDYLSSRASHIITVDPQDPAIAAVANIAGLSIKYVLPTWIAAVFKSKTYTTESEHLLDPRERPEAMKSKMSELWNKVELQEFTSHSHYLTGHKIFLSLDLILPAQCYSFLIDVIKSAGGEVVRHVDSQDVSKNVGDCFVSQSTKSQEYDKATAEHLYKGNISWIFYMWSMQQFIEPEQKLLLSPLKPRIFKGNELILSYTNYVGQQRSYVQKLVDALGGISTTELTRKNTHLLSCMPFGQKYQAALRWKDTCRIVNHFWLEECYKRGQKLDCTLEQFSTIEAFNGLTERLGQLSLTDQVYEPELSKGSPEGMNGSDGGTNPDEKESSTARIPDIFENNDDSLDETNYASGPSQDKDKDIEFVQKSNDDKQREKLLDVSNGTDPLMGEAVEIETANDDTQLKDKKSQSLLPGQPSEIESVQLTSAASITTAEEHSDELSQMQDTTTPSPAPTISSQLMSSGTRQAKKKAAMKLHTDMESLNEFQRYSKRKKTSGLLPEELQKLKKLKEMEDKLKELLENVGIDISKGRRNRPYNINAICTGCHEQIDDLDMEILKRLGITITEEITPQTNTIIAPKRMRTAKFLISLSFNPLKYALLPTFITDLLTTVRKASSSPVLPETARYIIPDVHPEILEKTHLKTKVFERADITNINLMDDIPGGPEVISSILVAHGIKKVNVLSKKFEFTDVIANDKSNGKGGPNYLLIAQKASQAKKFSKICQKKDRTVTVVEWNWCVRSIFNLDANFEDGQYVIYRKSF</sequence>
<dbReference type="AlphaFoldDB" id="A0A1G4MAA7"/>
<dbReference type="OrthoDB" id="342264at2759"/>
<dbReference type="Proteomes" id="UP000190831">
    <property type="component" value="Chromosome C"/>
</dbReference>
<reference evidence="4 5" key="1">
    <citation type="submission" date="2016-03" db="EMBL/GenBank/DDBJ databases">
        <authorList>
            <person name="Devillers H."/>
        </authorList>
    </citation>
    <scope>NUCLEOTIDE SEQUENCE [LARGE SCALE GENOMIC DNA]</scope>
    <source>
        <strain evidence="4">CBS 6772</strain>
    </source>
</reference>
<dbReference type="SMART" id="SM00292">
    <property type="entry name" value="BRCT"/>
    <property type="match status" value="4"/>
</dbReference>
<dbReference type="CDD" id="cd00027">
    <property type="entry name" value="BRCT"/>
    <property type="match status" value="1"/>
</dbReference>
<dbReference type="InterPro" id="IPR036420">
    <property type="entry name" value="BRCT_dom_sf"/>
</dbReference>
<dbReference type="GO" id="GO:0006302">
    <property type="term" value="P:double-strand break repair"/>
    <property type="evidence" value="ECO:0007669"/>
    <property type="project" value="TreeGrafter"/>
</dbReference>
<dbReference type="STRING" id="4955.A0A1G4MAA7"/>
<keyword evidence="5" id="KW-1185">Reference proteome</keyword>
<feature type="coiled-coil region" evidence="1">
    <location>
        <begin position="646"/>
        <end position="673"/>
    </location>
</feature>
<dbReference type="InterPro" id="IPR053036">
    <property type="entry name" value="CellCycle_DNARepair_Reg"/>
</dbReference>
<evidence type="ECO:0000256" key="2">
    <source>
        <dbReference type="SAM" id="MobiDB-lite"/>
    </source>
</evidence>
<evidence type="ECO:0000313" key="4">
    <source>
        <dbReference type="EMBL" id="SCW00819.1"/>
    </source>
</evidence>
<dbReference type="OMA" id="SWLYHLI"/>
<evidence type="ECO:0000256" key="1">
    <source>
        <dbReference type="SAM" id="Coils"/>
    </source>
</evidence>
<evidence type="ECO:0000259" key="3">
    <source>
        <dbReference type="PROSITE" id="PS50172"/>
    </source>
</evidence>
<feature type="compositionally biased region" description="Basic and acidic residues" evidence="2">
    <location>
        <begin position="516"/>
        <end position="526"/>
    </location>
</feature>
<name>A0A1G4MAA7_LACFM</name>
<feature type="region of interest" description="Disordered" evidence="2">
    <location>
        <begin position="452"/>
        <end position="509"/>
    </location>
</feature>
<dbReference type="PANTHER" id="PTHR47667:SF1">
    <property type="entry name" value="REGULATOR OF TY1 TRANSPOSITION PROTEIN 107"/>
    <property type="match status" value="1"/>
</dbReference>
<gene>
    <name evidence="4" type="ORF">LAFE_0C12706G</name>
</gene>
<accession>A0A1G4MAA7</accession>
<dbReference type="PROSITE" id="PS50172">
    <property type="entry name" value="BRCT"/>
    <property type="match status" value="2"/>
</dbReference>
<feature type="domain" description="BRCT" evidence="3">
    <location>
        <begin position="115"/>
        <end position="208"/>
    </location>
</feature>
<feature type="region of interest" description="Disordered" evidence="2">
    <location>
        <begin position="544"/>
        <end position="614"/>
    </location>
</feature>
<organism evidence="4 5">
    <name type="scientific">Lachancea fermentati</name>
    <name type="common">Zygosaccharomyces fermentati</name>
    <dbReference type="NCBI Taxonomy" id="4955"/>
    <lineage>
        <taxon>Eukaryota</taxon>
        <taxon>Fungi</taxon>
        <taxon>Dikarya</taxon>
        <taxon>Ascomycota</taxon>
        <taxon>Saccharomycotina</taxon>
        <taxon>Saccharomycetes</taxon>
        <taxon>Saccharomycetales</taxon>
        <taxon>Saccharomycetaceae</taxon>
        <taxon>Lachancea</taxon>
    </lineage>
</organism>
<dbReference type="EMBL" id="LT598485">
    <property type="protein sequence ID" value="SCW00819.1"/>
    <property type="molecule type" value="Genomic_DNA"/>
</dbReference>
<keyword evidence="1" id="KW-0175">Coiled coil</keyword>
<protein>
    <submittedName>
        <fullName evidence="4">LAFE_0C12706g1_1</fullName>
    </submittedName>
</protein>
<dbReference type="Pfam" id="PF16771">
    <property type="entry name" value="RTT107_BRCT_6"/>
    <property type="match status" value="1"/>
</dbReference>
<proteinExistence type="predicted"/>
<feature type="region of interest" description="Disordered" evidence="2">
    <location>
        <begin position="516"/>
        <end position="535"/>
    </location>
</feature>
<dbReference type="InterPro" id="IPR031906">
    <property type="entry name" value="RTT107_BRCT_6"/>
</dbReference>
<dbReference type="SUPFAM" id="SSF52113">
    <property type="entry name" value="BRCT domain"/>
    <property type="match status" value="2"/>
</dbReference>
<feature type="compositionally biased region" description="Polar residues" evidence="2">
    <location>
        <begin position="566"/>
        <end position="580"/>
    </location>
</feature>
<evidence type="ECO:0000313" key="5">
    <source>
        <dbReference type="Proteomes" id="UP000190831"/>
    </source>
</evidence>
<dbReference type="GO" id="GO:0005634">
    <property type="term" value="C:nucleus"/>
    <property type="evidence" value="ECO:0007669"/>
    <property type="project" value="TreeGrafter"/>
</dbReference>
<feature type="compositionally biased region" description="Low complexity" evidence="2">
    <location>
        <begin position="594"/>
        <end position="605"/>
    </location>
</feature>
<dbReference type="Pfam" id="PF12738">
    <property type="entry name" value="PTCB-BRCT"/>
    <property type="match status" value="1"/>
</dbReference>
<dbReference type="GO" id="GO:1990683">
    <property type="term" value="P:DNA double-strand break attachment to nuclear envelope"/>
    <property type="evidence" value="ECO:0007669"/>
    <property type="project" value="TreeGrafter"/>
</dbReference>
<dbReference type="Gene3D" id="3.40.50.10190">
    <property type="entry name" value="BRCT domain"/>
    <property type="match status" value="4"/>
</dbReference>
<dbReference type="GO" id="GO:0035361">
    <property type="term" value="C:Cul8-RING ubiquitin ligase complex"/>
    <property type="evidence" value="ECO:0007669"/>
    <property type="project" value="TreeGrafter"/>
</dbReference>
<feature type="domain" description="BRCT" evidence="3">
    <location>
        <begin position="336"/>
        <end position="422"/>
    </location>
</feature>